<comment type="catalytic activity">
    <reaction evidence="1">
        <text>a 4-O-methyl-thymidine in DNA + L-cysteinyl-[protein] = a thymidine in DNA + S-methyl-L-cysteinyl-[protein]</text>
        <dbReference type="Rhea" id="RHEA:53428"/>
        <dbReference type="Rhea" id="RHEA-COMP:10131"/>
        <dbReference type="Rhea" id="RHEA-COMP:10132"/>
        <dbReference type="Rhea" id="RHEA-COMP:13555"/>
        <dbReference type="Rhea" id="RHEA-COMP:13556"/>
        <dbReference type="ChEBI" id="CHEBI:29950"/>
        <dbReference type="ChEBI" id="CHEBI:82612"/>
        <dbReference type="ChEBI" id="CHEBI:137386"/>
        <dbReference type="ChEBI" id="CHEBI:137387"/>
        <dbReference type="EC" id="2.1.1.63"/>
    </reaction>
</comment>
<dbReference type="InterPro" id="IPR001497">
    <property type="entry name" value="MethylDNA_cys_MeTrfase_AS"/>
</dbReference>
<dbReference type="PANTHER" id="PTHR10815:SF13">
    <property type="entry name" value="METHYLATED-DNA--PROTEIN-CYSTEINE METHYLTRANSFERASE"/>
    <property type="match status" value="1"/>
</dbReference>
<gene>
    <name evidence="12" type="ORF">GCM10007876_24770</name>
</gene>
<evidence type="ECO:0000259" key="11">
    <source>
        <dbReference type="PROSITE" id="PS01124"/>
    </source>
</evidence>
<dbReference type="SMART" id="SM00342">
    <property type="entry name" value="HTH_ARAC"/>
    <property type="match status" value="1"/>
</dbReference>
<dbReference type="AlphaFoldDB" id="A0AA37SCJ8"/>
<keyword evidence="4 12" id="KW-0489">Methyltransferase</keyword>
<evidence type="ECO:0000256" key="1">
    <source>
        <dbReference type="ARBA" id="ARBA00001286"/>
    </source>
</evidence>
<dbReference type="InterPro" id="IPR018060">
    <property type="entry name" value="HTH_AraC"/>
</dbReference>
<dbReference type="SUPFAM" id="SSF46689">
    <property type="entry name" value="Homeodomain-like"/>
    <property type="match status" value="1"/>
</dbReference>
<dbReference type="GO" id="GO:0043565">
    <property type="term" value="F:sequence-specific DNA binding"/>
    <property type="evidence" value="ECO:0007669"/>
    <property type="project" value="InterPro"/>
</dbReference>
<evidence type="ECO:0000256" key="8">
    <source>
        <dbReference type="ARBA" id="ARBA00023163"/>
    </source>
</evidence>
<dbReference type="PANTHER" id="PTHR10815">
    <property type="entry name" value="METHYLATED-DNA--PROTEIN-CYSTEINE METHYLTRANSFERASE"/>
    <property type="match status" value="1"/>
</dbReference>
<evidence type="ECO:0000313" key="12">
    <source>
        <dbReference type="EMBL" id="GLQ31998.1"/>
    </source>
</evidence>
<dbReference type="Gene3D" id="1.10.10.10">
    <property type="entry name" value="Winged helix-like DNA-binding domain superfamily/Winged helix DNA-binding domain"/>
    <property type="match status" value="1"/>
</dbReference>
<dbReference type="Gene3D" id="3.30.160.70">
    <property type="entry name" value="Methylated DNA-protein cysteine methyltransferase domain"/>
    <property type="match status" value="1"/>
</dbReference>
<evidence type="ECO:0000256" key="6">
    <source>
        <dbReference type="ARBA" id="ARBA00022763"/>
    </source>
</evidence>
<evidence type="ECO:0000313" key="13">
    <source>
        <dbReference type="Proteomes" id="UP001161389"/>
    </source>
</evidence>
<keyword evidence="13" id="KW-1185">Reference proteome</keyword>
<dbReference type="GO" id="GO:0006281">
    <property type="term" value="P:DNA repair"/>
    <property type="evidence" value="ECO:0007669"/>
    <property type="project" value="UniProtKB-KW"/>
</dbReference>
<dbReference type="Pfam" id="PF01035">
    <property type="entry name" value="DNA_binding_1"/>
    <property type="match status" value="1"/>
</dbReference>
<dbReference type="InterPro" id="IPR009057">
    <property type="entry name" value="Homeodomain-like_sf"/>
</dbReference>
<dbReference type="Pfam" id="PF12833">
    <property type="entry name" value="HTH_18"/>
    <property type="match status" value="1"/>
</dbReference>
<comment type="caution">
    <text evidence="12">The sequence shown here is derived from an EMBL/GenBank/DDBJ whole genome shotgun (WGS) entry which is preliminary data.</text>
</comment>
<sequence>MIAEFQLIENNRLSRAKNYQRVEKAIAYLKANVSAQPSLEEVAAHVHLSEYHFQKMFKEWAGVTPKQFSKHLTLESAKQHLADNKSLIDTALDVGLSGSGRLHDLFITMEAVTPGQYAQLGEGLEIYYGVHPTAFGFVFVAQTERGICQLTFLEDEQDGTGLLQLESNWAKARLIHDEPKTRFTADALFEPSTAAQGTSPIQMVLLAKGTNFQIQVWKALLNLPYGAVTSYQRIADAIGKPKAVRAVASAIGANPLAYLIPCHRVLRGTGELGGYRWGLDRKSALLAWEVKESCVIEPCADMD</sequence>
<accession>A0AA37SCJ8</accession>
<organism evidence="12 13">
    <name type="scientific">Litoribrevibacter albus</name>
    <dbReference type="NCBI Taxonomy" id="1473156"/>
    <lineage>
        <taxon>Bacteria</taxon>
        <taxon>Pseudomonadati</taxon>
        <taxon>Pseudomonadota</taxon>
        <taxon>Gammaproteobacteria</taxon>
        <taxon>Oceanospirillales</taxon>
        <taxon>Oceanospirillaceae</taxon>
        <taxon>Litoribrevibacter</taxon>
    </lineage>
</organism>
<dbReference type="InterPro" id="IPR036388">
    <property type="entry name" value="WH-like_DNA-bd_sf"/>
</dbReference>
<dbReference type="GO" id="GO:0032259">
    <property type="term" value="P:methylation"/>
    <property type="evidence" value="ECO:0007669"/>
    <property type="project" value="UniProtKB-KW"/>
</dbReference>
<evidence type="ECO:0000256" key="10">
    <source>
        <dbReference type="ARBA" id="ARBA00049348"/>
    </source>
</evidence>
<keyword evidence="7" id="KW-0805">Transcription regulation</keyword>
<dbReference type="PROSITE" id="PS00374">
    <property type="entry name" value="MGMT"/>
    <property type="match status" value="1"/>
</dbReference>
<comment type="catalytic activity">
    <reaction evidence="10">
        <text>a 6-O-methyl-2'-deoxyguanosine in DNA + L-cysteinyl-[protein] = S-methyl-L-cysteinyl-[protein] + a 2'-deoxyguanosine in DNA</text>
        <dbReference type="Rhea" id="RHEA:24000"/>
        <dbReference type="Rhea" id="RHEA-COMP:10131"/>
        <dbReference type="Rhea" id="RHEA-COMP:10132"/>
        <dbReference type="Rhea" id="RHEA-COMP:11367"/>
        <dbReference type="Rhea" id="RHEA-COMP:11368"/>
        <dbReference type="ChEBI" id="CHEBI:29950"/>
        <dbReference type="ChEBI" id="CHEBI:82612"/>
        <dbReference type="ChEBI" id="CHEBI:85445"/>
        <dbReference type="ChEBI" id="CHEBI:85448"/>
        <dbReference type="EC" id="2.1.1.63"/>
    </reaction>
</comment>
<dbReference type="SUPFAM" id="SSF46767">
    <property type="entry name" value="Methylated DNA-protein cysteine methyltransferase, C-terminal domain"/>
    <property type="match status" value="1"/>
</dbReference>
<dbReference type="GO" id="GO:0003908">
    <property type="term" value="F:methylated-DNA-[protein]-cysteine S-methyltransferase activity"/>
    <property type="evidence" value="ECO:0007669"/>
    <property type="project" value="UniProtKB-EC"/>
</dbReference>
<dbReference type="InterPro" id="IPR036217">
    <property type="entry name" value="MethylDNA_cys_MeTrfase_DNAb"/>
</dbReference>
<dbReference type="FunFam" id="1.10.10.10:FF:000214">
    <property type="entry name" value="Methylated-DNA--protein-cysteine methyltransferase"/>
    <property type="match status" value="1"/>
</dbReference>
<dbReference type="Gene3D" id="1.10.10.60">
    <property type="entry name" value="Homeodomain-like"/>
    <property type="match status" value="1"/>
</dbReference>
<dbReference type="EC" id="2.1.1.63" evidence="3"/>
<reference evidence="12" key="2">
    <citation type="submission" date="2023-01" db="EMBL/GenBank/DDBJ databases">
        <title>Draft genome sequence of Litoribrevibacter albus strain NBRC 110071.</title>
        <authorList>
            <person name="Sun Q."/>
            <person name="Mori K."/>
        </authorList>
    </citation>
    <scope>NUCLEOTIDE SEQUENCE</scope>
    <source>
        <strain evidence="12">NBRC 110071</strain>
    </source>
</reference>
<name>A0AA37SCJ8_9GAMM</name>
<dbReference type="GO" id="GO:0003700">
    <property type="term" value="F:DNA-binding transcription factor activity"/>
    <property type="evidence" value="ECO:0007669"/>
    <property type="project" value="InterPro"/>
</dbReference>
<evidence type="ECO:0000256" key="9">
    <source>
        <dbReference type="ARBA" id="ARBA00023204"/>
    </source>
</evidence>
<dbReference type="InterPro" id="IPR014048">
    <property type="entry name" value="MethylDNA_cys_MeTrfase_DNA-bd"/>
</dbReference>
<evidence type="ECO:0000256" key="5">
    <source>
        <dbReference type="ARBA" id="ARBA00022679"/>
    </source>
</evidence>
<keyword evidence="5" id="KW-0808">Transferase</keyword>
<evidence type="ECO:0000256" key="4">
    <source>
        <dbReference type="ARBA" id="ARBA00022603"/>
    </source>
</evidence>
<evidence type="ECO:0000256" key="2">
    <source>
        <dbReference type="ARBA" id="ARBA00008711"/>
    </source>
</evidence>
<keyword evidence="6" id="KW-0227">DNA damage</keyword>
<reference evidence="12" key="1">
    <citation type="journal article" date="2014" name="Int. J. Syst. Evol. Microbiol.">
        <title>Complete genome sequence of Corynebacterium casei LMG S-19264T (=DSM 44701T), isolated from a smear-ripened cheese.</title>
        <authorList>
            <consortium name="US DOE Joint Genome Institute (JGI-PGF)"/>
            <person name="Walter F."/>
            <person name="Albersmeier A."/>
            <person name="Kalinowski J."/>
            <person name="Ruckert C."/>
        </authorList>
    </citation>
    <scope>NUCLEOTIDE SEQUENCE</scope>
    <source>
        <strain evidence="12">NBRC 110071</strain>
    </source>
</reference>
<dbReference type="PROSITE" id="PS01124">
    <property type="entry name" value="HTH_ARAC_FAMILY_2"/>
    <property type="match status" value="1"/>
</dbReference>
<protein>
    <recommendedName>
        <fullName evidence="3">methylated-DNA--[protein]-cysteine S-methyltransferase</fullName>
        <ecNumber evidence="3">2.1.1.63</ecNumber>
    </recommendedName>
</protein>
<dbReference type="InterPro" id="IPR036631">
    <property type="entry name" value="MGMT_N_sf"/>
</dbReference>
<evidence type="ECO:0000256" key="7">
    <source>
        <dbReference type="ARBA" id="ARBA00023015"/>
    </source>
</evidence>
<dbReference type="Proteomes" id="UP001161389">
    <property type="component" value="Unassembled WGS sequence"/>
</dbReference>
<dbReference type="EMBL" id="BSNM01000014">
    <property type="protein sequence ID" value="GLQ31998.1"/>
    <property type="molecule type" value="Genomic_DNA"/>
</dbReference>
<dbReference type="CDD" id="cd06445">
    <property type="entry name" value="ATase"/>
    <property type="match status" value="1"/>
</dbReference>
<dbReference type="SUPFAM" id="SSF53155">
    <property type="entry name" value="Methylated DNA-protein cysteine methyltransferase domain"/>
    <property type="match status" value="1"/>
</dbReference>
<dbReference type="NCBIfam" id="TIGR00589">
    <property type="entry name" value="ogt"/>
    <property type="match status" value="1"/>
</dbReference>
<keyword evidence="8" id="KW-0804">Transcription</keyword>
<feature type="domain" description="HTH araC/xylS-type" evidence="11">
    <location>
        <begin position="23"/>
        <end position="120"/>
    </location>
</feature>
<keyword evidence="9" id="KW-0234">DNA repair</keyword>
<dbReference type="RefSeq" id="WP_284381816.1">
    <property type="nucleotide sequence ID" value="NZ_BSNM01000014.1"/>
</dbReference>
<comment type="similarity">
    <text evidence="2">Belongs to the MGMT family.</text>
</comment>
<evidence type="ECO:0000256" key="3">
    <source>
        <dbReference type="ARBA" id="ARBA00011918"/>
    </source>
</evidence>
<proteinExistence type="inferred from homology"/>